<dbReference type="GO" id="GO:0033494">
    <property type="term" value="P:ferulate metabolic process"/>
    <property type="evidence" value="ECO:0007669"/>
    <property type="project" value="TreeGrafter"/>
</dbReference>
<evidence type="ECO:0000313" key="3">
    <source>
        <dbReference type="EMBL" id="GAG41118.1"/>
    </source>
</evidence>
<accession>X0XX33</accession>
<dbReference type="SUPFAM" id="SSF50475">
    <property type="entry name" value="FMN-binding split barrel"/>
    <property type="match status" value="1"/>
</dbReference>
<dbReference type="EMBL" id="BARS01041001">
    <property type="protein sequence ID" value="GAG41118.1"/>
    <property type="molecule type" value="Genomic_DNA"/>
</dbReference>
<evidence type="ECO:0000259" key="1">
    <source>
        <dbReference type="Pfam" id="PF01977"/>
    </source>
</evidence>
<dbReference type="InterPro" id="IPR048304">
    <property type="entry name" value="UbiD_Rift_dom"/>
</dbReference>
<dbReference type="PANTHER" id="PTHR30108:SF17">
    <property type="entry name" value="FERULIC ACID DECARBOXYLASE 1"/>
    <property type="match status" value="1"/>
</dbReference>
<dbReference type="InterPro" id="IPR049381">
    <property type="entry name" value="UbiD-like_C"/>
</dbReference>
<reference evidence="3" key="1">
    <citation type="journal article" date="2014" name="Front. Microbiol.">
        <title>High frequency of phylogenetically diverse reductive dehalogenase-homologous genes in deep subseafloor sedimentary metagenomes.</title>
        <authorList>
            <person name="Kawai M."/>
            <person name="Futagami T."/>
            <person name="Toyoda A."/>
            <person name="Takaki Y."/>
            <person name="Nishi S."/>
            <person name="Hori S."/>
            <person name="Arai W."/>
            <person name="Tsubouchi T."/>
            <person name="Morono Y."/>
            <person name="Uchiyama I."/>
            <person name="Ito T."/>
            <person name="Fujiyama A."/>
            <person name="Inagaki F."/>
            <person name="Takami H."/>
        </authorList>
    </citation>
    <scope>NUCLEOTIDE SEQUENCE</scope>
    <source>
        <strain evidence="3">Expedition CK06-06</strain>
    </source>
</reference>
<dbReference type="GO" id="GO:0016831">
    <property type="term" value="F:carboxy-lyase activity"/>
    <property type="evidence" value="ECO:0007669"/>
    <property type="project" value="InterPro"/>
</dbReference>
<dbReference type="SUPFAM" id="SSF143968">
    <property type="entry name" value="UbiD C-terminal domain-like"/>
    <property type="match status" value="1"/>
</dbReference>
<evidence type="ECO:0008006" key="4">
    <source>
        <dbReference type="Google" id="ProtNLM"/>
    </source>
</evidence>
<dbReference type="GO" id="GO:0046281">
    <property type="term" value="P:cinnamic acid catabolic process"/>
    <property type="evidence" value="ECO:0007669"/>
    <property type="project" value="TreeGrafter"/>
</dbReference>
<protein>
    <recommendedName>
        <fullName evidence="4">UbiD family decarboxylase</fullName>
    </recommendedName>
</protein>
<proteinExistence type="predicted"/>
<dbReference type="InterPro" id="IPR002830">
    <property type="entry name" value="UbiD"/>
</dbReference>
<dbReference type="PANTHER" id="PTHR30108">
    <property type="entry name" value="3-OCTAPRENYL-4-HYDROXYBENZOATE CARBOXY-LYASE-RELATED"/>
    <property type="match status" value="1"/>
</dbReference>
<feature type="non-terminal residue" evidence="3">
    <location>
        <position position="1"/>
    </location>
</feature>
<feature type="non-terminal residue" evidence="3">
    <location>
        <position position="253"/>
    </location>
</feature>
<dbReference type="Pfam" id="PF20696">
    <property type="entry name" value="UbiD_C"/>
    <property type="match status" value="1"/>
</dbReference>
<feature type="domain" description="3-octaprenyl-4-hydroxybenzoate carboxy-lyase-like Rift-related" evidence="1">
    <location>
        <begin position="1"/>
        <end position="78"/>
    </location>
</feature>
<dbReference type="Gene3D" id="3.40.1670.10">
    <property type="entry name" value="UbiD C-terminal domain-like"/>
    <property type="match status" value="1"/>
</dbReference>
<dbReference type="GO" id="GO:0005737">
    <property type="term" value="C:cytoplasm"/>
    <property type="evidence" value="ECO:0007669"/>
    <property type="project" value="TreeGrafter"/>
</dbReference>
<evidence type="ECO:0000259" key="2">
    <source>
        <dbReference type="Pfam" id="PF20696"/>
    </source>
</evidence>
<dbReference type="AlphaFoldDB" id="X0XX33"/>
<dbReference type="Pfam" id="PF01977">
    <property type="entry name" value="UbiD"/>
    <property type="match status" value="1"/>
</dbReference>
<gene>
    <name evidence="3" type="ORF">S01H1_62427</name>
</gene>
<organism evidence="3">
    <name type="scientific">marine sediment metagenome</name>
    <dbReference type="NCBI Taxonomy" id="412755"/>
    <lineage>
        <taxon>unclassified sequences</taxon>
        <taxon>metagenomes</taxon>
        <taxon>ecological metagenomes</taxon>
    </lineage>
</organism>
<name>X0XX33_9ZZZZ</name>
<comment type="caution">
    <text evidence="3">The sequence shown here is derived from an EMBL/GenBank/DDBJ whole genome shotgun (WGS) entry which is preliminary data.</text>
</comment>
<feature type="domain" description="3-octaprenyl-4-hydroxybenzoate carboxy-lyase-like C-terminal" evidence="2">
    <location>
        <begin position="94"/>
        <end position="220"/>
    </location>
</feature>
<sequence length="253" mass="27676">GGFRGEPLEVVESETIPGLMVPAHAEWVIEGEFLPEDIVTPPYGEDFFAGIMLGNMTWPVFRVKCITHRKEPWWTATTFSSSGLHGHEGTHSALATLNAEAEAATYLRDVGFKVKDVVLIAGSLMVVQLEVDGAAKPYPHYGKKVAMALAADGMWGLAAKFIIVVGPDIDPYDGVDVLWALALRVQPVSDTVAVEKGLGLDPVTVRGQLEIAGEQVMIDALIKVPERHDTWPPRSEPPDWEREAIKRMKEKLG</sequence>